<name>A0A0A0REQ1_PSEWB</name>
<gene>
    <name evidence="4" type="ORF">wbc3-000011</name>
</gene>
<dbReference type="Pfam" id="PF01494">
    <property type="entry name" value="FAD_binding_3"/>
    <property type="match status" value="1"/>
</dbReference>
<dbReference type="Gene3D" id="3.50.50.60">
    <property type="entry name" value="FAD/NAD(P)-binding domain"/>
    <property type="match status" value="1"/>
</dbReference>
<feature type="domain" description="FAD-binding" evidence="3">
    <location>
        <begin position="7"/>
        <end position="344"/>
    </location>
</feature>
<keyword evidence="1" id="KW-0560">Oxidoreductase</keyword>
<dbReference type="AlphaFoldDB" id="A0A0A0REQ1"/>
<evidence type="ECO:0000256" key="1">
    <source>
        <dbReference type="ARBA" id="ARBA00023002"/>
    </source>
</evidence>
<dbReference type="InterPro" id="IPR002938">
    <property type="entry name" value="FAD-bd"/>
</dbReference>
<accession>A0A0A0REQ1</accession>
<proteinExistence type="predicted"/>
<organism evidence="4">
    <name type="scientific">Pseudomonas sp. (strain WBC-3)</name>
    <dbReference type="NCBI Taxonomy" id="165468"/>
    <lineage>
        <taxon>Bacteria</taxon>
        <taxon>Pseudomonadati</taxon>
        <taxon>Pseudomonadota</taxon>
        <taxon>Gammaproteobacteria</taxon>
        <taxon>Pseudomonadales</taxon>
        <taxon>Pseudomonadaceae</taxon>
        <taxon>Pseudomonas</taxon>
    </lineage>
</organism>
<keyword evidence="2" id="KW-0520">NAD</keyword>
<dbReference type="InterPro" id="IPR036188">
    <property type="entry name" value="FAD/NAD-bd_sf"/>
</dbReference>
<dbReference type="PANTHER" id="PTHR43476:SF4">
    <property type="entry name" value="BLR0106 PROTEIN"/>
    <property type="match status" value="1"/>
</dbReference>
<evidence type="ECO:0000259" key="3">
    <source>
        <dbReference type="Pfam" id="PF01494"/>
    </source>
</evidence>
<dbReference type="PRINTS" id="PR00420">
    <property type="entry name" value="RNGMNOXGNASE"/>
</dbReference>
<dbReference type="GO" id="GO:0071949">
    <property type="term" value="F:FAD binding"/>
    <property type="evidence" value="ECO:0007669"/>
    <property type="project" value="InterPro"/>
</dbReference>
<dbReference type="Gene3D" id="3.30.70.2450">
    <property type="match status" value="1"/>
</dbReference>
<reference evidence="4" key="1">
    <citation type="journal article" date="2015" name="Appl. Environ. Microbiol.">
        <title>Transcriptional activation of multiple operons involved in para-nitrophenol degradation by Pseudomonas sp. Strain WBC-3.</title>
        <authorList>
            <person name="Zhang W.M."/>
            <person name="Zhang J.J."/>
            <person name="Jiang X."/>
            <person name="Chao H."/>
            <person name="Zhou N.Y."/>
        </authorList>
    </citation>
    <scope>NUCLEOTIDE SEQUENCE</scope>
    <source>
        <strain evidence="4">WBC-3</strain>
    </source>
</reference>
<dbReference type="GO" id="GO:0016491">
    <property type="term" value="F:oxidoreductase activity"/>
    <property type="evidence" value="ECO:0007669"/>
    <property type="project" value="UniProtKB-KW"/>
</dbReference>
<evidence type="ECO:0000313" key="4">
    <source>
        <dbReference type="EMBL" id="AIV98011.1"/>
    </source>
</evidence>
<evidence type="ECO:0000256" key="2">
    <source>
        <dbReference type="ARBA" id="ARBA00023027"/>
    </source>
</evidence>
<sequence>METVEGVVIVGAGSVGLLTALKLGRAGIRVVVLEARAGISSSLHAAAFTPTTMAALADEGLLEEVRKRAVMCPDVAYRHSDGTLIAKMDCDVLAPDTDYPYLLLLGQNHLCGLIAQQLGALPNVEIRWNHQVEEVVQDDACVTLQTRGPGGRTQLRSRWVVAADGANSSSRDQLGLKMTGRRWPERMVAVDVFYDFTLHEYSRANFIHDPLDWAFIVQLDQSGLWRVCYEENSSLSDVEIRHRMPERLQRLLPGAPTADQYRVEQLDLFQVSQRCVKDLRRGRVVLAGDAAHVSNPMGGLGLSGGVQDASLLGQALIAIINENAAPSVLDEYSLSRRKAFTAFTSKASTPWFTWMKEGGRIQRARDLALLEKAGTDRAVMREFLLDFEQFNGRRSRSLTSRVKLIGEVVKQSLHHALRSTSGFAMELWERACSRKDSRTPRSISHRE</sequence>
<dbReference type="EMBL" id="KM019215">
    <property type="protein sequence ID" value="AIV98011.1"/>
    <property type="molecule type" value="Genomic_DNA"/>
</dbReference>
<protein>
    <submittedName>
        <fullName evidence="4">PnpA1</fullName>
    </submittedName>
</protein>
<dbReference type="InterPro" id="IPR050631">
    <property type="entry name" value="PheA/TfdB_FAD_monoxygenase"/>
</dbReference>
<dbReference type="SUPFAM" id="SSF51905">
    <property type="entry name" value="FAD/NAD(P)-binding domain"/>
    <property type="match status" value="1"/>
</dbReference>
<dbReference type="PANTHER" id="PTHR43476">
    <property type="entry name" value="3-(3-HYDROXY-PHENYL)PROPIONATE/3-HYDROXYCINNAMIC ACID HYDROXYLASE"/>
    <property type="match status" value="1"/>
</dbReference>